<dbReference type="InterPro" id="IPR020568">
    <property type="entry name" value="Ribosomal_Su5_D2-typ_SF"/>
</dbReference>
<dbReference type="PANTHER" id="PTHR11528">
    <property type="entry name" value="HEAT SHOCK PROTEIN 90 FAMILY MEMBER"/>
    <property type="match status" value="1"/>
</dbReference>
<dbReference type="InterPro" id="IPR037196">
    <property type="entry name" value="HSP90_C"/>
</dbReference>
<keyword evidence="2" id="KW-0547">Nucleotide-binding</keyword>
<accession>A0ABS9BFU7</accession>
<dbReference type="Gene3D" id="3.40.50.11260">
    <property type="match status" value="1"/>
</dbReference>
<dbReference type="RefSeq" id="WP_234864561.1">
    <property type="nucleotide sequence ID" value="NZ_JAKEVY010000001.1"/>
</dbReference>
<dbReference type="EMBL" id="JAKEVY010000001">
    <property type="protein sequence ID" value="MCF1714034.1"/>
    <property type="molecule type" value="Genomic_DNA"/>
</dbReference>
<dbReference type="NCBIfam" id="NF003555">
    <property type="entry name" value="PRK05218.1"/>
    <property type="match status" value="1"/>
</dbReference>
<name>A0ABS9BFU7_9BACT</name>
<dbReference type="Gene3D" id="1.20.120.790">
    <property type="entry name" value="Heat shock protein 90, C-terminal domain"/>
    <property type="match status" value="1"/>
</dbReference>
<evidence type="ECO:0000256" key="3">
    <source>
        <dbReference type="ARBA" id="ARBA00022840"/>
    </source>
</evidence>
<evidence type="ECO:0000313" key="6">
    <source>
        <dbReference type="Proteomes" id="UP001200145"/>
    </source>
</evidence>
<gene>
    <name evidence="5" type="primary">htpG</name>
    <name evidence="5" type="ORF">L0U88_05230</name>
</gene>
<dbReference type="PIRSF" id="PIRSF002583">
    <property type="entry name" value="Hsp90"/>
    <property type="match status" value="1"/>
</dbReference>
<dbReference type="SUPFAM" id="SSF55874">
    <property type="entry name" value="ATPase domain of HSP90 chaperone/DNA topoisomerase II/histidine kinase"/>
    <property type="match status" value="1"/>
</dbReference>
<evidence type="ECO:0000313" key="5">
    <source>
        <dbReference type="EMBL" id="MCF1714034.1"/>
    </source>
</evidence>
<dbReference type="Pfam" id="PF00183">
    <property type="entry name" value="HSP90"/>
    <property type="match status" value="1"/>
</dbReference>
<organism evidence="5 6">
    <name type="scientific">Flavihumibacter fluminis</name>
    <dbReference type="NCBI Taxonomy" id="2909236"/>
    <lineage>
        <taxon>Bacteria</taxon>
        <taxon>Pseudomonadati</taxon>
        <taxon>Bacteroidota</taxon>
        <taxon>Chitinophagia</taxon>
        <taxon>Chitinophagales</taxon>
        <taxon>Chitinophagaceae</taxon>
        <taxon>Flavihumibacter</taxon>
    </lineage>
</organism>
<dbReference type="InterPro" id="IPR001404">
    <property type="entry name" value="Hsp90_fam"/>
</dbReference>
<keyword evidence="6" id="KW-1185">Reference proteome</keyword>
<reference evidence="5 6" key="1">
    <citation type="submission" date="2022-01" db="EMBL/GenBank/DDBJ databases">
        <title>Flavihumibacter sp. nov., isolated from sediment of a river.</title>
        <authorList>
            <person name="Liu H."/>
        </authorList>
    </citation>
    <scope>NUCLEOTIDE SEQUENCE [LARGE SCALE GENOMIC DNA]</scope>
    <source>
        <strain evidence="5 6">RY-1</strain>
    </source>
</reference>
<dbReference type="PRINTS" id="PR00775">
    <property type="entry name" value="HEATSHOCK90"/>
</dbReference>
<protein>
    <submittedName>
        <fullName evidence="5">Molecular chaperone HtpG</fullName>
    </submittedName>
</protein>
<sequence length="605" mass="69052">MQKGNIRVQTENIFPIIKKFLYSEHDIFLRELISNAVDATQKLKTLSSIGEAKGELGDLSVTVAIDKDAKTLTISDKGVGMTAEEVDKYINQVAFSGAEEFLNKYKGQNENNIIGHFGLGFYSSFMVSDKVEILTKSFKEAPAVRWDCDGSPEYQLEEAAKEGRGTDIILHINEESQEFLEADRIKTVLKRFCRFLPVPIFFEGEQINNPVPAWTRKPSELTTEDYQSFYKELYPFNEPPLFWIHLNVDYPFNLTGILYFPKIKQSYEIQKDKIQLYSNQVFVTDEVKDIVPEFLMLLQGVIDSPDIPLNVSRSYLQGDPNVKKINNHITKKVADKLEEIFKTDRAEFESKWESLGLFVKYGMMTDDKFLEKAEKFHIMQDARESKFYTLEEYKTAAATLQKNKDGKLVILYATDPVQQDAYIKAATDKGYLVVKLETIVDAAFINQMEMKWSDVQFTRVDADITDNLIDKQEDSSTVLSKEQEERLKKLFEQQPSGLHLTVEVKGLSPETAPVLATRPEFMRRMKDMSAISGPMGSFYANMPDEVTLTVNGNHPIYQQILSVGDEQKQEKLTRNLADLALLSQGLLKGSNLTSFIERSVDLMKQ</sequence>
<evidence type="ECO:0000256" key="2">
    <source>
        <dbReference type="ARBA" id="ARBA00022741"/>
    </source>
</evidence>
<comment type="similarity">
    <text evidence="1">Belongs to the heat shock protein 90 family.</text>
</comment>
<comment type="caution">
    <text evidence="5">The sequence shown here is derived from an EMBL/GenBank/DDBJ whole genome shotgun (WGS) entry which is preliminary data.</text>
</comment>
<dbReference type="Gene3D" id="3.30.565.10">
    <property type="entry name" value="Histidine kinase-like ATPase, C-terminal domain"/>
    <property type="match status" value="1"/>
</dbReference>
<dbReference type="InterPro" id="IPR036890">
    <property type="entry name" value="HATPase_C_sf"/>
</dbReference>
<keyword evidence="3" id="KW-0067">ATP-binding</keyword>
<evidence type="ECO:0000256" key="4">
    <source>
        <dbReference type="ARBA" id="ARBA00023186"/>
    </source>
</evidence>
<proteinExistence type="inferred from homology"/>
<dbReference type="InterPro" id="IPR020575">
    <property type="entry name" value="Hsp90_N"/>
</dbReference>
<dbReference type="CDD" id="cd16927">
    <property type="entry name" value="HATPase_Hsp90-like"/>
    <property type="match status" value="1"/>
</dbReference>
<dbReference type="Gene3D" id="3.30.230.80">
    <property type="match status" value="1"/>
</dbReference>
<dbReference type="SUPFAM" id="SSF110942">
    <property type="entry name" value="HSP90 C-terminal domain"/>
    <property type="match status" value="1"/>
</dbReference>
<dbReference type="Pfam" id="PF13589">
    <property type="entry name" value="HATPase_c_3"/>
    <property type="match status" value="1"/>
</dbReference>
<evidence type="ECO:0000256" key="1">
    <source>
        <dbReference type="ARBA" id="ARBA00008239"/>
    </source>
</evidence>
<keyword evidence="4" id="KW-0143">Chaperone</keyword>
<dbReference type="Proteomes" id="UP001200145">
    <property type="component" value="Unassembled WGS sequence"/>
</dbReference>
<dbReference type="SUPFAM" id="SSF54211">
    <property type="entry name" value="Ribosomal protein S5 domain 2-like"/>
    <property type="match status" value="1"/>
</dbReference>